<keyword evidence="3 7" id="KW-0479">Metal-binding</keyword>
<evidence type="ECO:0000256" key="1">
    <source>
        <dbReference type="ARBA" id="ARBA00004123"/>
    </source>
</evidence>
<evidence type="ECO:0000313" key="11">
    <source>
        <dbReference type="Proteomes" id="UP000676310"/>
    </source>
</evidence>
<evidence type="ECO:0000256" key="8">
    <source>
        <dbReference type="SAM" id="MobiDB-lite"/>
    </source>
</evidence>
<comment type="subcellular location">
    <subcellularLocation>
        <location evidence="1">Nucleus</location>
    </subcellularLocation>
</comment>
<keyword evidence="6" id="KW-0539">Nucleus</keyword>
<feature type="binding site" evidence="7">
    <location>
        <position position="407"/>
    </location>
    <ligand>
        <name>Zn(2+)</name>
        <dbReference type="ChEBI" id="CHEBI:29105"/>
        <label>1</label>
    </ligand>
</feature>
<feature type="region of interest" description="Disordered" evidence="8">
    <location>
        <begin position="448"/>
        <end position="470"/>
    </location>
</feature>
<reference evidence="10" key="1">
    <citation type="submission" date="2021-05" db="EMBL/GenBank/DDBJ databases">
        <authorList>
            <person name="Stam R."/>
        </authorList>
    </citation>
    <scope>NUCLEOTIDE SEQUENCE</scope>
    <source>
        <strain evidence="10">CS162</strain>
    </source>
</reference>
<gene>
    <name evidence="10" type="ORF">ALTATR162_LOCUS4177</name>
</gene>
<keyword evidence="11" id="KW-1185">Reference proteome</keyword>
<feature type="compositionally biased region" description="Basic and acidic residues" evidence="8">
    <location>
        <begin position="335"/>
        <end position="346"/>
    </location>
</feature>
<evidence type="ECO:0000259" key="9">
    <source>
        <dbReference type="SMART" id="SM00249"/>
    </source>
</evidence>
<dbReference type="EMBL" id="CAJRGZ010000017">
    <property type="protein sequence ID" value="CAG5156379.1"/>
    <property type="molecule type" value="Genomic_DNA"/>
</dbReference>
<evidence type="ECO:0000256" key="4">
    <source>
        <dbReference type="ARBA" id="ARBA00022771"/>
    </source>
</evidence>
<dbReference type="PROSITE" id="PS01359">
    <property type="entry name" value="ZF_PHD_1"/>
    <property type="match status" value="1"/>
</dbReference>
<feature type="binding site" evidence="7">
    <location>
        <position position="381"/>
    </location>
    <ligand>
        <name>Zn(2+)</name>
        <dbReference type="ChEBI" id="CHEBI:29105"/>
        <label>1</label>
    </ligand>
</feature>
<dbReference type="AlphaFoldDB" id="A0A8J2HZG6"/>
<evidence type="ECO:0000256" key="2">
    <source>
        <dbReference type="ARBA" id="ARBA00010210"/>
    </source>
</evidence>
<dbReference type="Proteomes" id="UP000676310">
    <property type="component" value="Unassembled WGS sequence"/>
</dbReference>
<dbReference type="GeneID" id="67015815"/>
<evidence type="ECO:0000256" key="3">
    <source>
        <dbReference type="ARBA" id="ARBA00022723"/>
    </source>
</evidence>
<feature type="compositionally biased region" description="Basic and acidic residues" evidence="8">
    <location>
        <begin position="253"/>
        <end position="263"/>
    </location>
</feature>
<keyword evidence="4" id="KW-0863">Zinc-finger</keyword>
<feature type="binding site" evidence="7">
    <location>
        <position position="422"/>
    </location>
    <ligand>
        <name>Zn(2+)</name>
        <dbReference type="ChEBI" id="CHEBI:29105"/>
        <label>2</label>
    </ligand>
</feature>
<dbReference type="SUPFAM" id="SSF57903">
    <property type="entry name" value="FYVE/PHD zinc finger"/>
    <property type="match status" value="1"/>
</dbReference>
<sequence>MSSATALPIIPQIEITAPDMNPITPAATPEERKRSLTFHSAAQRSPKIARLDSLVPHVDESLCSTIHYGVYMHDLLKRSGNAALQLITTSTDFDSVYEVMRKHAAGQIEANVHWGATKELNTNNLYEILDGRNRILLRYELDAVSPNGEDTDGIQIWNRASASPALLVHYGMYIGLHCDTRDRTEHFFVGGFKSLGEASYAMKQSAATYLQGHSEAKLYEKSIEVVNKKGQLQQRFTIEKGRQNENGSFVKEADWHLEQDSTDSKVPVTRLPTPGTSKSSKLPTAQTNVPQIVTEIVREAKPHAVLQVPAHVVSEPQAVRDTRRYSQRLQSHIEPSNDKVGEEQPKIKPQAKQKAPVKSRTLAKPKFQVQAPHDFTPHCTCRLPDDGSLMIGCDNEKCPIGWYHGRCINVHQAMPENEVWYCEMCTRERENKKARGMDTLAVNISGKTPVKKGECSGGKTQGKAKKRKLS</sequence>
<dbReference type="InterPro" id="IPR011011">
    <property type="entry name" value="Znf_FYVE_PHD"/>
</dbReference>
<feature type="binding site" evidence="7">
    <location>
        <position position="393"/>
    </location>
    <ligand>
        <name>Zn(2+)</name>
        <dbReference type="ChEBI" id="CHEBI:29105"/>
        <label>2</label>
    </ligand>
</feature>
<protein>
    <recommendedName>
        <fullName evidence="9">Zinc finger PHD-type domain-containing protein</fullName>
    </recommendedName>
</protein>
<dbReference type="InterPro" id="IPR013083">
    <property type="entry name" value="Znf_RING/FYVE/PHD"/>
</dbReference>
<comment type="similarity">
    <text evidence="2">Belongs to the ING family.</text>
</comment>
<keyword evidence="5 7" id="KW-0862">Zinc</keyword>
<dbReference type="GO" id="GO:0008270">
    <property type="term" value="F:zinc ion binding"/>
    <property type="evidence" value="ECO:0007669"/>
    <property type="project" value="UniProtKB-KW"/>
</dbReference>
<dbReference type="OrthoDB" id="5417730at2759"/>
<feature type="domain" description="Zinc finger PHD-type" evidence="9">
    <location>
        <begin position="378"/>
        <end position="426"/>
    </location>
</feature>
<feature type="region of interest" description="Disordered" evidence="8">
    <location>
        <begin position="329"/>
        <end position="359"/>
    </location>
</feature>
<name>A0A8J2HZG6_9PLEO</name>
<dbReference type="GO" id="GO:0000785">
    <property type="term" value="C:chromatin"/>
    <property type="evidence" value="ECO:0007669"/>
    <property type="project" value="UniProtKB-ARBA"/>
</dbReference>
<feature type="compositionally biased region" description="Polar residues" evidence="8">
    <location>
        <begin position="274"/>
        <end position="286"/>
    </location>
</feature>
<accession>A0A8J2HZG6</accession>
<dbReference type="Gene3D" id="3.30.40.10">
    <property type="entry name" value="Zinc/RING finger domain, C3HC4 (zinc finger)"/>
    <property type="match status" value="1"/>
</dbReference>
<evidence type="ECO:0000313" key="10">
    <source>
        <dbReference type="EMBL" id="CAG5156379.1"/>
    </source>
</evidence>
<feature type="compositionally biased region" description="Basic residues" evidence="8">
    <location>
        <begin position="349"/>
        <end position="359"/>
    </location>
</feature>
<feature type="binding site" evidence="7">
    <location>
        <position position="425"/>
    </location>
    <ligand>
        <name>Zn(2+)</name>
        <dbReference type="ChEBI" id="CHEBI:29105"/>
        <label>2</label>
    </ligand>
</feature>
<comment type="caution">
    <text evidence="10">The sequence shown here is derived from an EMBL/GenBank/DDBJ whole genome shotgun (WGS) entry which is preliminary data.</text>
</comment>
<evidence type="ECO:0000256" key="7">
    <source>
        <dbReference type="PIRSR" id="PIRSR628651-51"/>
    </source>
</evidence>
<dbReference type="GO" id="GO:0005634">
    <property type="term" value="C:nucleus"/>
    <property type="evidence" value="ECO:0007669"/>
    <property type="project" value="UniProtKB-SubCell"/>
</dbReference>
<evidence type="ECO:0000256" key="6">
    <source>
        <dbReference type="ARBA" id="ARBA00023242"/>
    </source>
</evidence>
<proteinExistence type="inferred from homology"/>
<dbReference type="SMART" id="SM00249">
    <property type="entry name" value="PHD"/>
    <property type="match status" value="1"/>
</dbReference>
<feature type="binding site" evidence="7">
    <location>
        <position position="379"/>
    </location>
    <ligand>
        <name>Zn(2+)</name>
        <dbReference type="ChEBI" id="CHEBI:29105"/>
        <label>1</label>
    </ligand>
</feature>
<dbReference type="RefSeq" id="XP_043167722.1">
    <property type="nucleotide sequence ID" value="XM_043311787.1"/>
</dbReference>
<dbReference type="PANTHER" id="PTHR10333">
    <property type="entry name" value="INHIBITOR OF GROWTH PROTEIN"/>
    <property type="match status" value="1"/>
</dbReference>
<dbReference type="InterPro" id="IPR019786">
    <property type="entry name" value="Zinc_finger_PHD-type_CS"/>
</dbReference>
<dbReference type="InterPro" id="IPR001965">
    <property type="entry name" value="Znf_PHD"/>
</dbReference>
<dbReference type="InterPro" id="IPR028651">
    <property type="entry name" value="ING_fam"/>
</dbReference>
<feature type="binding site" evidence="7">
    <location>
        <position position="398"/>
    </location>
    <ligand>
        <name>Zn(2+)</name>
        <dbReference type="ChEBI" id="CHEBI:29105"/>
        <label>2</label>
    </ligand>
</feature>
<organism evidence="10 11">
    <name type="scientific">Alternaria atra</name>
    <dbReference type="NCBI Taxonomy" id="119953"/>
    <lineage>
        <taxon>Eukaryota</taxon>
        <taxon>Fungi</taxon>
        <taxon>Dikarya</taxon>
        <taxon>Ascomycota</taxon>
        <taxon>Pezizomycotina</taxon>
        <taxon>Dothideomycetes</taxon>
        <taxon>Pleosporomycetidae</taxon>
        <taxon>Pleosporales</taxon>
        <taxon>Pleosporineae</taxon>
        <taxon>Pleosporaceae</taxon>
        <taxon>Alternaria</taxon>
        <taxon>Alternaria sect. Ulocladioides</taxon>
    </lineage>
</organism>
<feature type="region of interest" description="Disordered" evidence="8">
    <location>
        <begin position="253"/>
        <end position="286"/>
    </location>
</feature>
<feature type="binding site" evidence="7">
    <location>
        <position position="404"/>
    </location>
    <ligand>
        <name>Zn(2+)</name>
        <dbReference type="ChEBI" id="CHEBI:29105"/>
        <label>1</label>
    </ligand>
</feature>
<evidence type="ECO:0000256" key="5">
    <source>
        <dbReference type="ARBA" id="ARBA00022833"/>
    </source>
</evidence>